<dbReference type="VEuPathDB" id="FungiDB:Bcin01g03520"/>
<accession>A0A384J4Z3</accession>
<organism evidence="1 2">
    <name type="scientific">Botryotinia fuckeliana (strain B05.10)</name>
    <name type="common">Noble rot fungus</name>
    <name type="synonym">Botrytis cinerea</name>
    <dbReference type="NCBI Taxonomy" id="332648"/>
    <lineage>
        <taxon>Eukaryota</taxon>
        <taxon>Fungi</taxon>
        <taxon>Dikarya</taxon>
        <taxon>Ascomycota</taxon>
        <taxon>Pezizomycotina</taxon>
        <taxon>Leotiomycetes</taxon>
        <taxon>Helotiales</taxon>
        <taxon>Sclerotiniaceae</taxon>
        <taxon>Botrytis</taxon>
    </lineage>
</organism>
<dbReference type="SUPFAM" id="SSF48576">
    <property type="entry name" value="Terpenoid synthases"/>
    <property type="match status" value="1"/>
</dbReference>
<evidence type="ECO:0000313" key="2">
    <source>
        <dbReference type="Proteomes" id="UP000001798"/>
    </source>
</evidence>
<protein>
    <submittedName>
        <fullName evidence="1">Bcstc5</fullName>
    </submittedName>
</protein>
<dbReference type="AlphaFoldDB" id="A0A384J4Z3"/>
<dbReference type="KEGG" id="bfu:BCIN_01g03520"/>
<dbReference type="RefSeq" id="XP_001550978.1">
    <property type="nucleotide sequence ID" value="XM_001550928.2"/>
</dbReference>
<name>A0A384J4Z3_BOTFB</name>
<evidence type="ECO:0000313" key="1">
    <source>
        <dbReference type="EMBL" id="ATZ45597.1"/>
    </source>
</evidence>
<reference evidence="1 2" key="3">
    <citation type="journal article" date="2017" name="Mol. Plant Pathol.">
        <title>A gapless genome sequence of the fungus Botrytis cinerea.</title>
        <authorList>
            <person name="Van Kan J.A."/>
            <person name="Stassen J.H."/>
            <person name="Mosbach A."/>
            <person name="Van Der Lee T.A."/>
            <person name="Faino L."/>
            <person name="Farmer A.D."/>
            <person name="Papasotiriou D.G."/>
            <person name="Zhou S."/>
            <person name="Seidl M.F."/>
            <person name="Cottam E."/>
            <person name="Edel D."/>
            <person name="Hahn M."/>
            <person name="Schwartz D.C."/>
            <person name="Dietrich R.A."/>
            <person name="Widdison S."/>
            <person name="Scalliet G."/>
        </authorList>
    </citation>
    <scope>NUCLEOTIDE SEQUENCE [LARGE SCALE GENOMIC DNA]</scope>
    <source>
        <strain evidence="1 2">B05.10</strain>
    </source>
</reference>
<dbReference type="Pfam" id="PF19086">
    <property type="entry name" value="Terpene_syn_C_2"/>
    <property type="match status" value="1"/>
</dbReference>
<dbReference type="GeneID" id="5431480"/>
<reference evidence="1 2" key="1">
    <citation type="journal article" date="2011" name="PLoS Genet.">
        <title>Genomic analysis of the necrotrophic fungal pathogens Sclerotinia sclerotiorum and Botrytis cinerea.</title>
        <authorList>
            <person name="Amselem J."/>
            <person name="Cuomo C.A."/>
            <person name="van Kan J.A."/>
            <person name="Viaud M."/>
            <person name="Benito E.P."/>
            <person name="Couloux A."/>
            <person name="Coutinho P.M."/>
            <person name="de Vries R.P."/>
            <person name="Dyer P.S."/>
            <person name="Fillinger S."/>
            <person name="Fournier E."/>
            <person name="Gout L."/>
            <person name="Hahn M."/>
            <person name="Kohn L."/>
            <person name="Lapalu N."/>
            <person name="Plummer K.M."/>
            <person name="Pradier J.M."/>
            <person name="Quevillon E."/>
            <person name="Sharon A."/>
            <person name="Simon A."/>
            <person name="ten Have A."/>
            <person name="Tudzynski B."/>
            <person name="Tudzynski P."/>
            <person name="Wincker P."/>
            <person name="Andrew M."/>
            <person name="Anthouard V."/>
            <person name="Beever R.E."/>
            <person name="Beffa R."/>
            <person name="Benoit I."/>
            <person name="Bouzid O."/>
            <person name="Brault B."/>
            <person name="Chen Z."/>
            <person name="Choquer M."/>
            <person name="Collemare J."/>
            <person name="Cotton P."/>
            <person name="Danchin E.G."/>
            <person name="Da Silva C."/>
            <person name="Gautier A."/>
            <person name="Giraud C."/>
            <person name="Giraud T."/>
            <person name="Gonzalez C."/>
            <person name="Grossetete S."/>
            <person name="Guldener U."/>
            <person name="Henrissat B."/>
            <person name="Howlett B.J."/>
            <person name="Kodira C."/>
            <person name="Kretschmer M."/>
            <person name="Lappartient A."/>
            <person name="Leroch M."/>
            <person name="Levis C."/>
            <person name="Mauceli E."/>
            <person name="Neuveglise C."/>
            <person name="Oeser B."/>
            <person name="Pearson M."/>
            <person name="Poulain J."/>
            <person name="Poussereau N."/>
            <person name="Quesneville H."/>
            <person name="Rascle C."/>
            <person name="Schumacher J."/>
            <person name="Segurens B."/>
            <person name="Sexton A."/>
            <person name="Silva E."/>
            <person name="Sirven C."/>
            <person name="Soanes D.M."/>
            <person name="Talbot N.J."/>
            <person name="Templeton M."/>
            <person name="Yandava C."/>
            <person name="Yarden O."/>
            <person name="Zeng Q."/>
            <person name="Rollins J.A."/>
            <person name="Lebrun M.H."/>
            <person name="Dickman M."/>
        </authorList>
    </citation>
    <scope>NUCLEOTIDE SEQUENCE [LARGE SCALE GENOMIC DNA]</scope>
    <source>
        <strain evidence="1 2">B05.10</strain>
    </source>
</reference>
<proteinExistence type="predicted"/>
<gene>
    <name evidence="1" type="primary">Bcstc5</name>
    <name evidence="1" type="ORF">BCIN_01g03520</name>
</gene>
<dbReference type="OMA" id="FIRWGMG"/>
<keyword evidence="2" id="KW-1185">Reference proteome</keyword>
<dbReference type="Proteomes" id="UP000001798">
    <property type="component" value="Chromosome 1"/>
</dbReference>
<dbReference type="InterPro" id="IPR008949">
    <property type="entry name" value="Isoprenoid_synthase_dom_sf"/>
</dbReference>
<dbReference type="Gene3D" id="1.10.600.10">
    <property type="entry name" value="Farnesyl Diphosphate Synthase"/>
    <property type="match status" value="1"/>
</dbReference>
<dbReference type="EMBL" id="CP009805">
    <property type="protein sequence ID" value="ATZ45597.1"/>
    <property type="molecule type" value="Genomic_DNA"/>
</dbReference>
<dbReference type="OrthoDB" id="6921389at2759"/>
<reference evidence="1 2" key="2">
    <citation type="journal article" date="2012" name="Eukaryot. Cell">
        <title>Genome update of Botrytis cinerea strains B05.10 and T4.</title>
        <authorList>
            <person name="Staats M."/>
            <person name="van Kan J.A."/>
        </authorList>
    </citation>
    <scope>NUCLEOTIDE SEQUENCE [LARGE SCALE GENOMIC DNA]</scope>
    <source>
        <strain evidence="1 2">B05.10</strain>
    </source>
</reference>
<sequence>MATLVETQISSIYHSIDTSKTHPHFSRFPAAISIANDEIEQTLRELGERATEPGTRVRRRIQIRHTCPYGDPFGICHASAFPERLVLLGSIVEIMWVHDDITEEIDLKEAMEQHELLKKVLTTDIDSKTFEFQNDRQVLLANILQKAIQMDPEAAPTMIQTLRNYLDTFDNRDDDFDTMSDYMPYRIANCGYWISSYFIRWGMGTVLSEEDYKSIREYDITMGNILGLTNDYFSWHVEKDQPTSRIRNGVRVLMKQHNIPAEIAQKLLLGIIIEEESKAVKLREERLKTHASQSVLEYIKAIELYVGGSCYWHSTAPRYQRFE</sequence>